<evidence type="ECO:0000256" key="3">
    <source>
        <dbReference type="ARBA" id="ARBA00022801"/>
    </source>
</evidence>
<dbReference type="SUPFAM" id="SSF101887">
    <property type="entry name" value="Apyrase"/>
    <property type="match status" value="1"/>
</dbReference>
<evidence type="ECO:0000256" key="1">
    <source>
        <dbReference type="ARBA" id="ARBA00001913"/>
    </source>
</evidence>
<dbReference type="GO" id="GO:0045134">
    <property type="term" value="F:UDP phosphatase activity"/>
    <property type="evidence" value="ECO:0007669"/>
    <property type="project" value="TreeGrafter"/>
</dbReference>
<dbReference type="InterPro" id="IPR009283">
    <property type="entry name" value="Apyrase"/>
</dbReference>
<evidence type="ECO:0000256" key="4">
    <source>
        <dbReference type="ARBA" id="ARBA00022837"/>
    </source>
</evidence>
<dbReference type="PANTHER" id="PTHR13023">
    <property type="entry name" value="APYRASE"/>
    <property type="match status" value="1"/>
</dbReference>
<comment type="similarity">
    <text evidence="5">Belongs to the apyrase family.</text>
</comment>
<evidence type="ECO:0000313" key="7">
    <source>
        <dbReference type="EMBL" id="KAH3746868.1"/>
    </source>
</evidence>
<reference evidence="7" key="2">
    <citation type="submission" date="2020-11" db="EMBL/GenBank/DDBJ databases">
        <authorList>
            <person name="McCartney M.A."/>
            <person name="Auch B."/>
            <person name="Kono T."/>
            <person name="Mallez S."/>
            <person name="Becker A."/>
            <person name="Gohl D.M."/>
            <person name="Silverstein K.A.T."/>
            <person name="Koren S."/>
            <person name="Bechman K.B."/>
            <person name="Herman A."/>
            <person name="Abrahante J.E."/>
            <person name="Garbe J."/>
        </authorList>
    </citation>
    <scope>NUCLEOTIDE SEQUENCE</scope>
    <source>
        <strain evidence="7">Duluth1</strain>
        <tissue evidence="7">Whole animal</tissue>
    </source>
</reference>
<keyword evidence="3" id="KW-0378">Hydrolase</keyword>
<feature type="transmembrane region" description="Helical" evidence="6">
    <location>
        <begin position="23"/>
        <end position="42"/>
    </location>
</feature>
<comment type="caution">
    <text evidence="7">The sequence shown here is derived from an EMBL/GenBank/DDBJ whole genome shotgun (WGS) entry which is preliminary data.</text>
</comment>
<dbReference type="Proteomes" id="UP000828390">
    <property type="component" value="Unassembled WGS sequence"/>
</dbReference>
<name>A0A9D4DD83_DREPO</name>
<keyword evidence="6" id="KW-0472">Membrane</keyword>
<dbReference type="GO" id="GO:0005509">
    <property type="term" value="F:calcium ion binding"/>
    <property type="evidence" value="ECO:0007669"/>
    <property type="project" value="InterPro"/>
</dbReference>
<evidence type="ECO:0000256" key="2">
    <source>
        <dbReference type="ARBA" id="ARBA00022723"/>
    </source>
</evidence>
<comment type="cofactor">
    <cofactor evidence="1">
        <name>Ca(2+)</name>
        <dbReference type="ChEBI" id="CHEBI:29108"/>
    </cofactor>
</comment>
<keyword evidence="6" id="KW-0812">Transmembrane</keyword>
<accession>A0A9D4DD83</accession>
<reference evidence="7" key="1">
    <citation type="journal article" date="2019" name="bioRxiv">
        <title>The Genome of the Zebra Mussel, Dreissena polymorpha: A Resource for Invasive Species Research.</title>
        <authorList>
            <person name="McCartney M.A."/>
            <person name="Auch B."/>
            <person name="Kono T."/>
            <person name="Mallez S."/>
            <person name="Zhang Y."/>
            <person name="Obille A."/>
            <person name="Becker A."/>
            <person name="Abrahante J.E."/>
            <person name="Garbe J."/>
            <person name="Badalamenti J.P."/>
            <person name="Herman A."/>
            <person name="Mangelson H."/>
            <person name="Liachko I."/>
            <person name="Sullivan S."/>
            <person name="Sone E.D."/>
            <person name="Koren S."/>
            <person name="Silverstein K.A.T."/>
            <person name="Beckman K.B."/>
            <person name="Gohl D.M."/>
        </authorList>
    </citation>
    <scope>NUCLEOTIDE SEQUENCE</scope>
    <source>
        <strain evidence="7">Duluth1</strain>
        <tissue evidence="7">Whole animal</tissue>
    </source>
</reference>
<dbReference type="InterPro" id="IPR036258">
    <property type="entry name" value="Apyrase_sf"/>
</dbReference>
<dbReference type="PANTHER" id="PTHR13023:SF3">
    <property type="entry name" value="SOLUBLE CALCIUM-ACTIVATED NUCLEOTIDASE 1"/>
    <property type="match status" value="1"/>
</dbReference>
<organism evidence="7 8">
    <name type="scientific">Dreissena polymorpha</name>
    <name type="common">Zebra mussel</name>
    <name type="synonym">Mytilus polymorpha</name>
    <dbReference type="NCBI Taxonomy" id="45954"/>
    <lineage>
        <taxon>Eukaryota</taxon>
        <taxon>Metazoa</taxon>
        <taxon>Spiralia</taxon>
        <taxon>Lophotrochozoa</taxon>
        <taxon>Mollusca</taxon>
        <taxon>Bivalvia</taxon>
        <taxon>Autobranchia</taxon>
        <taxon>Heteroconchia</taxon>
        <taxon>Euheterodonta</taxon>
        <taxon>Imparidentia</taxon>
        <taxon>Neoheterodontei</taxon>
        <taxon>Myida</taxon>
        <taxon>Dreissenoidea</taxon>
        <taxon>Dreissenidae</taxon>
        <taxon>Dreissena</taxon>
    </lineage>
</organism>
<protein>
    <submittedName>
        <fullName evidence="7">Uncharacterized protein</fullName>
    </submittedName>
</protein>
<dbReference type="Gene3D" id="2.120.10.100">
    <property type="entry name" value="Apyrase"/>
    <property type="match status" value="1"/>
</dbReference>
<proteinExistence type="inferred from homology"/>
<evidence type="ECO:0000256" key="6">
    <source>
        <dbReference type="SAM" id="Phobius"/>
    </source>
</evidence>
<dbReference type="GO" id="GO:0004382">
    <property type="term" value="F:GDP phosphatase activity"/>
    <property type="evidence" value="ECO:0007669"/>
    <property type="project" value="TreeGrafter"/>
</dbReference>
<sequence>MQAIRFPTQYRVGNATLHVKPRMIAYVAVLLTAVIILLIYVIPSARGRGIHPGCDYRNCVQNSQDDPTYPLTKPLKTQFKTQFKIALVTDLDTDSKSETKKNTWLSYLLYGN</sequence>
<keyword evidence="2" id="KW-0479">Metal-binding</keyword>
<keyword evidence="6" id="KW-1133">Transmembrane helix</keyword>
<evidence type="ECO:0000256" key="5">
    <source>
        <dbReference type="ARBA" id="ARBA00025738"/>
    </source>
</evidence>
<dbReference type="GO" id="GO:0030166">
    <property type="term" value="P:proteoglycan biosynthetic process"/>
    <property type="evidence" value="ECO:0007669"/>
    <property type="project" value="TreeGrafter"/>
</dbReference>
<keyword evidence="8" id="KW-1185">Reference proteome</keyword>
<evidence type="ECO:0000313" key="8">
    <source>
        <dbReference type="Proteomes" id="UP000828390"/>
    </source>
</evidence>
<dbReference type="AlphaFoldDB" id="A0A9D4DD83"/>
<keyword evidence="4" id="KW-0106">Calcium</keyword>
<gene>
    <name evidence="7" type="ORF">DPMN_181285</name>
</gene>
<dbReference type="EMBL" id="JAIWYP010000010">
    <property type="protein sequence ID" value="KAH3746868.1"/>
    <property type="molecule type" value="Genomic_DNA"/>
</dbReference>